<evidence type="ECO:0000313" key="2">
    <source>
        <dbReference type="EnsemblMetazoa" id="AQUA015058-PA"/>
    </source>
</evidence>
<proteinExistence type="predicted"/>
<evidence type="ECO:0000313" key="3">
    <source>
        <dbReference type="Proteomes" id="UP000076407"/>
    </source>
</evidence>
<reference evidence="2" key="1">
    <citation type="submission" date="2020-05" db="UniProtKB">
        <authorList>
            <consortium name="EnsemblMetazoa"/>
        </authorList>
    </citation>
    <scope>IDENTIFICATION</scope>
    <source>
        <strain evidence="2">SANGQUA</strain>
    </source>
</reference>
<organism evidence="2 3">
    <name type="scientific">Anopheles quadriannulatus</name>
    <name type="common">Mosquito</name>
    <dbReference type="NCBI Taxonomy" id="34691"/>
    <lineage>
        <taxon>Eukaryota</taxon>
        <taxon>Metazoa</taxon>
        <taxon>Ecdysozoa</taxon>
        <taxon>Arthropoda</taxon>
        <taxon>Hexapoda</taxon>
        <taxon>Insecta</taxon>
        <taxon>Pterygota</taxon>
        <taxon>Neoptera</taxon>
        <taxon>Endopterygota</taxon>
        <taxon>Diptera</taxon>
        <taxon>Nematocera</taxon>
        <taxon>Culicoidea</taxon>
        <taxon>Culicidae</taxon>
        <taxon>Anophelinae</taxon>
        <taxon>Anopheles</taxon>
    </lineage>
</organism>
<dbReference type="VEuPathDB" id="VectorBase:AQUA015058"/>
<dbReference type="EnsemblMetazoa" id="AQUA015058-RA">
    <property type="protein sequence ID" value="AQUA015058-PA"/>
    <property type="gene ID" value="AQUA015058"/>
</dbReference>
<dbReference type="AlphaFoldDB" id="A0A182XTB3"/>
<sequence>MQCSTDSYLLILFSMIVTSLKLIYSDNLQTTFHH</sequence>
<feature type="transmembrane region" description="Helical" evidence="1">
    <location>
        <begin position="7"/>
        <end position="24"/>
    </location>
</feature>
<accession>A0A182XTB3</accession>
<protein>
    <submittedName>
        <fullName evidence="2">Uncharacterized protein</fullName>
    </submittedName>
</protein>
<dbReference type="Proteomes" id="UP000076407">
    <property type="component" value="Unassembled WGS sequence"/>
</dbReference>
<evidence type="ECO:0000256" key="1">
    <source>
        <dbReference type="SAM" id="Phobius"/>
    </source>
</evidence>
<keyword evidence="1" id="KW-1133">Transmembrane helix</keyword>
<keyword evidence="3" id="KW-1185">Reference proteome</keyword>
<keyword evidence="1" id="KW-0472">Membrane</keyword>
<keyword evidence="1" id="KW-0812">Transmembrane</keyword>
<name>A0A182XTB3_ANOQN</name>